<keyword evidence="3 7" id="KW-0812">Transmembrane</keyword>
<comment type="similarity">
    <text evidence="2">Belongs to the prominin family.</text>
</comment>
<evidence type="ECO:0000256" key="3">
    <source>
        <dbReference type="ARBA" id="ARBA00022692"/>
    </source>
</evidence>
<evidence type="ECO:0000256" key="5">
    <source>
        <dbReference type="ARBA" id="ARBA00023136"/>
    </source>
</evidence>
<dbReference type="Pfam" id="PF05478">
    <property type="entry name" value="Prominin"/>
    <property type="match status" value="2"/>
</dbReference>
<dbReference type="OrthoDB" id="6229420at2759"/>
<accession>A0A210QI84</accession>
<proteinExistence type="inferred from homology"/>
<organism evidence="8 9">
    <name type="scientific">Mizuhopecten yessoensis</name>
    <name type="common">Japanese scallop</name>
    <name type="synonym">Patinopecten yessoensis</name>
    <dbReference type="NCBI Taxonomy" id="6573"/>
    <lineage>
        <taxon>Eukaryota</taxon>
        <taxon>Metazoa</taxon>
        <taxon>Spiralia</taxon>
        <taxon>Lophotrochozoa</taxon>
        <taxon>Mollusca</taxon>
        <taxon>Bivalvia</taxon>
        <taxon>Autobranchia</taxon>
        <taxon>Pteriomorphia</taxon>
        <taxon>Pectinida</taxon>
        <taxon>Pectinoidea</taxon>
        <taxon>Pectinidae</taxon>
        <taxon>Mizuhopecten</taxon>
    </lineage>
</organism>
<evidence type="ECO:0000256" key="6">
    <source>
        <dbReference type="ARBA" id="ARBA00023180"/>
    </source>
</evidence>
<comment type="subcellular location">
    <subcellularLocation>
        <location evidence="1">Membrane</location>
        <topology evidence="1">Multi-pass membrane protein</topology>
    </subcellularLocation>
</comment>
<keyword evidence="5 7" id="KW-0472">Membrane</keyword>
<gene>
    <name evidence="8" type="ORF">KP79_PYT17295</name>
</gene>
<evidence type="ECO:0000256" key="2">
    <source>
        <dbReference type="ARBA" id="ARBA00006058"/>
    </source>
</evidence>
<dbReference type="AlphaFoldDB" id="A0A210QI84"/>
<dbReference type="EMBL" id="NEDP02003536">
    <property type="protein sequence ID" value="OWF48452.1"/>
    <property type="molecule type" value="Genomic_DNA"/>
</dbReference>
<name>A0A210QI84_MIZYE</name>
<reference evidence="8 9" key="1">
    <citation type="journal article" date="2017" name="Nat. Ecol. Evol.">
        <title>Scallop genome provides insights into evolution of bilaterian karyotype and development.</title>
        <authorList>
            <person name="Wang S."/>
            <person name="Zhang J."/>
            <person name="Jiao W."/>
            <person name="Li J."/>
            <person name="Xun X."/>
            <person name="Sun Y."/>
            <person name="Guo X."/>
            <person name="Huan P."/>
            <person name="Dong B."/>
            <person name="Zhang L."/>
            <person name="Hu X."/>
            <person name="Sun X."/>
            <person name="Wang J."/>
            <person name="Zhao C."/>
            <person name="Wang Y."/>
            <person name="Wang D."/>
            <person name="Huang X."/>
            <person name="Wang R."/>
            <person name="Lv J."/>
            <person name="Li Y."/>
            <person name="Zhang Z."/>
            <person name="Liu B."/>
            <person name="Lu W."/>
            <person name="Hui Y."/>
            <person name="Liang J."/>
            <person name="Zhou Z."/>
            <person name="Hou R."/>
            <person name="Li X."/>
            <person name="Liu Y."/>
            <person name="Li H."/>
            <person name="Ning X."/>
            <person name="Lin Y."/>
            <person name="Zhao L."/>
            <person name="Xing Q."/>
            <person name="Dou J."/>
            <person name="Li Y."/>
            <person name="Mao J."/>
            <person name="Guo H."/>
            <person name="Dou H."/>
            <person name="Li T."/>
            <person name="Mu C."/>
            <person name="Jiang W."/>
            <person name="Fu Q."/>
            <person name="Fu X."/>
            <person name="Miao Y."/>
            <person name="Liu J."/>
            <person name="Yu Q."/>
            <person name="Li R."/>
            <person name="Liao H."/>
            <person name="Li X."/>
            <person name="Kong Y."/>
            <person name="Jiang Z."/>
            <person name="Chourrout D."/>
            <person name="Li R."/>
            <person name="Bao Z."/>
        </authorList>
    </citation>
    <scope>NUCLEOTIDE SEQUENCE [LARGE SCALE GENOMIC DNA]</scope>
    <source>
        <strain evidence="8 9">PY_sf001</strain>
    </source>
</reference>
<comment type="caution">
    <text evidence="8">The sequence shown here is derived from an EMBL/GenBank/DDBJ whole genome shotgun (WGS) entry which is preliminary data.</text>
</comment>
<keyword evidence="4 7" id="KW-1133">Transmembrane helix</keyword>
<keyword evidence="9" id="KW-1185">Reference proteome</keyword>
<evidence type="ECO:0000256" key="1">
    <source>
        <dbReference type="ARBA" id="ARBA00004141"/>
    </source>
</evidence>
<sequence>MAPLFDFARSFIDTCLSAGFPTQLVDDMVNGDLVLDGDMIKKILLDYIGYAIAVVLGFLFVLLFPLIGCCFCCCRNCCRACCDRPKTVDPKASCKVKVYGSIFFVMVTFTIAGNACVYVSNDRITTALDKVTGTVDDNLDDFDLFLKSAEKQIDQIGANFNATTTEIDKQLDSTAFSQTLSEYAVSSLTGGAVQRLQDSAESAKANIDDINTELTNQNFIAAINMMQAMPGVTGIAVPTITLPTVDTTILTDITSDLKNSVNGATTGIQTQLDDAKKQVSDMSTQVNSVVNGMKDTVENVRNSNLDSIKDTVGDTVDTIKPFDHYRWIAGVVIGGIISLIVGLQFFGLGLGVCGSCGSPPEDSKGCMSNSGGRMIIASIIFIFLFAWLLMLLTTLLFAVGALTEKFMCQPLKDPQLTDIESIMKDFVDIKTMLKYNREPPSLGTILSSCKQNQAIYSALQMDKMGNLVDFPALEAQIKQAKLDMKTQLDNVTTQLSGGSFGGVNLNPSSVTTKLDQTKTVIEQLDVDGIELKITGLKNKVDTLASLPVLTSTQKQQMTALTASLNTIQQKLVPLRSLKTSIGPLVTDVKYQLGQATTQINTGGIMTGVCTV</sequence>
<dbReference type="GO" id="GO:0016020">
    <property type="term" value="C:membrane"/>
    <property type="evidence" value="ECO:0007669"/>
    <property type="project" value="UniProtKB-SubCell"/>
</dbReference>
<dbReference type="PANTHER" id="PTHR22730">
    <property type="entry name" value="PROMININ PROM PROTEIN"/>
    <property type="match status" value="1"/>
</dbReference>
<protein>
    <submittedName>
        <fullName evidence="8">Prominin-1</fullName>
    </submittedName>
</protein>
<feature type="transmembrane region" description="Helical" evidence="7">
    <location>
        <begin position="47"/>
        <end position="68"/>
    </location>
</feature>
<keyword evidence="6" id="KW-0325">Glycoprotein</keyword>
<evidence type="ECO:0000256" key="7">
    <source>
        <dbReference type="SAM" id="Phobius"/>
    </source>
</evidence>
<dbReference type="Proteomes" id="UP000242188">
    <property type="component" value="Unassembled WGS sequence"/>
</dbReference>
<feature type="transmembrane region" description="Helical" evidence="7">
    <location>
        <begin position="327"/>
        <end position="353"/>
    </location>
</feature>
<dbReference type="InterPro" id="IPR008795">
    <property type="entry name" value="Prominin"/>
</dbReference>
<evidence type="ECO:0000313" key="8">
    <source>
        <dbReference type="EMBL" id="OWF48452.1"/>
    </source>
</evidence>
<feature type="transmembrane region" description="Helical" evidence="7">
    <location>
        <begin position="374"/>
        <end position="402"/>
    </location>
</feature>
<evidence type="ECO:0000313" key="9">
    <source>
        <dbReference type="Proteomes" id="UP000242188"/>
    </source>
</evidence>
<dbReference type="Gene3D" id="1.20.120.20">
    <property type="entry name" value="Apolipoprotein"/>
    <property type="match status" value="1"/>
</dbReference>
<dbReference type="PANTHER" id="PTHR22730:SF1">
    <property type="entry name" value="PROMININ-LIKE PROTEIN"/>
    <property type="match status" value="1"/>
</dbReference>
<evidence type="ECO:0000256" key="4">
    <source>
        <dbReference type="ARBA" id="ARBA00022989"/>
    </source>
</evidence>